<dbReference type="RefSeq" id="XP_050934115.1">
    <property type="nucleotide sequence ID" value="XM_051078158.1"/>
</dbReference>
<dbReference type="PROSITE" id="PS50041">
    <property type="entry name" value="C_TYPE_LECTIN_2"/>
    <property type="match status" value="1"/>
</dbReference>
<dbReference type="InterPro" id="IPR016186">
    <property type="entry name" value="C-type_lectin-like/link_sf"/>
</dbReference>
<proteinExistence type="predicted"/>
<dbReference type="SUPFAM" id="SSF56436">
    <property type="entry name" value="C-type lectin-like"/>
    <property type="match status" value="1"/>
</dbReference>
<dbReference type="AlphaFoldDB" id="A0AAJ8BJB7"/>
<dbReference type="Proteomes" id="UP000694890">
    <property type="component" value="Linkage group LG2"/>
</dbReference>
<reference evidence="5 6" key="1">
    <citation type="submission" date="2025-04" db="UniProtKB">
        <authorList>
            <consortium name="RefSeq"/>
        </authorList>
    </citation>
    <scope>IDENTIFICATION</scope>
    <source>
        <tissue evidence="5 6">Brain</tissue>
    </source>
</reference>
<dbReference type="PANTHER" id="PTHR22803">
    <property type="entry name" value="MANNOSE, PHOSPHOLIPASE, LECTIN RECEPTOR RELATED"/>
    <property type="match status" value="1"/>
</dbReference>
<keyword evidence="1" id="KW-1015">Disulfide bond</keyword>
<feature type="domain" description="C-type lectin" evidence="3">
    <location>
        <begin position="79"/>
        <end position="188"/>
    </location>
</feature>
<accession>A0AAJ8BJB7</accession>
<gene>
    <name evidence="5 6" type="primary">LOC108877783</name>
</gene>
<keyword evidence="2" id="KW-0732">Signal</keyword>
<evidence type="ECO:0000256" key="2">
    <source>
        <dbReference type="SAM" id="SignalP"/>
    </source>
</evidence>
<evidence type="ECO:0000313" key="4">
    <source>
        <dbReference type="Proteomes" id="UP000694890"/>
    </source>
</evidence>
<dbReference type="RefSeq" id="XP_018523473.1">
    <property type="nucleotide sequence ID" value="XM_018667957.2"/>
</dbReference>
<sequence>MKRLLLVSVLLCGVLALTAAEDVAVEAVPRELQGDTQVAEPEVEALVPEEEKPEVFSGGEMASSPEDRFFTCPSGWTRYKNSCYLYVRSGRSWASAATYCSSLGASLASVRDVFDYSFLQDLTRASGSSVAWLGGFYFHGWRWVDQNSFGYTYWSSQNAVNVYQCLHLNTQAGWSNNNCNNAWTFICMRRTDTC</sequence>
<dbReference type="InterPro" id="IPR050111">
    <property type="entry name" value="C-type_lectin/snaclec_domain"/>
</dbReference>
<evidence type="ECO:0000259" key="3">
    <source>
        <dbReference type="PROSITE" id="PS50041"/>
    </source>
</evidence>
<feature type="chain" id="PRO_5044709995" evidence="2">
    <location>
        <begin position="21"/>
        <end position="194"/>
    </location>
</feature>
<organism evidence="4 6">
    <name type="scientific">Lates calcarifer</name>
    <name type="common">Barramundi</name>
    <name type="synonym">Holocentrus calcarifer</name>
    <dbReference type="NCBI Taxonomy" id="8187"/>
    <lineage>
        <taxon>Eukaryota</taxon>
        <taxon>Metazoa</taxon>
        <taxon>Chordata</taxon>
        <taxon>Craniata</taxon>
        <taxon>Vertebrata</taxon>
        <taxon>Euteleostomi</taxon>
        <taxon>Actinopterygii</taxon>
        <taxon>Neopterygii</taxon>
        <taxon>Teleostei</taxon>
        <taxon>Neoteleostei</taxon>
        <taxon>Acanthomorphata</taxon>
        <taxon>Carangaria</taxon>
        <taxon>Carangaria incertae sedis</taxon>
        <taxon>Centropomidae</taxon>
        <taxon>Lates</taxon>
    </lineage>
</organism>
<dbReference type="SMART" id="SM00034">
    <property type="entry name" value="CLECT"/>
    <property type="match status" value="1"/>
</dbReference>
<dbReference type="CDD" id="cd00037">
    <property type="entry name" value="CLECT"/>
    <property type="match status" value="1"/>
</dbReference>
<dbReference type="GeneID" id="108877783"/>
<name>A0AAJ8BJB7_LATCA</name>
<evidence type="ECO:0000313" key="6">
    <source>
        <dbReference type="RefSeq" id="XP_050934115.1"/>
    </source>
</evidence>
<dbReference type="KEGG" id="lcf:108877783"/>
<dbReference type="InterPro" id="IPR018378">
    <property type="entry name" value="C-type_lectin_CS"/>
</dbReference>
<dbReference type="Gene3D" id="3.10.100.10">
    <property type="entry name" value="Mannose-Binding Protein A, subunit A"/>
    <property type="match status" value="1"/>
</dbReference>
<dbReference type="Pfam" id="PF00059">
    <property type="entry name" value="Lectin_C"/>
    <property type="match status" value="1"/>
</dbReference>
<protein>
    <submittedName>
        <fullName evidence="5 6">Ladderlectin isoform X1</fullName>
    </submittedName>
</protein>
<dbReference type="InterPro" id="IPR016187">
    <property type="entry name" value="CTDL_fold"/>
</dbReference>
<feature type="signal peptide" evidence="2">
    <location>
        <begin position="1"/>
        <end position="20"/>
    </location>
</feature>
<dbReference type="InterPro" id="IPR001304">
    <property type="entry name" value="C-type_lectin-like"/>
</dbReference>
<evidence type="ECO:0000256" key="1">
    <source>
        <dbReference type="ARBA" id="ARBA00023157"/>
    </source>
</evidence>
<evidence type="ECO:0000313" key="5">
    <source>
        <dbReference type="RefSeq" id="XP_018523473.1"/>
    </source>
</evidence>
<dbReference type="PROSITE" id="PS00615">
    <property type="entry name" value="C_TYPE_LECTIN_1"/>
    <property type="match status" value="1"/>
</dbReference>